<dbReference type="NCBIfam" id="TIGR02937">
    <property type="entry name" value="sigma70-ECF"/>
    <property type="match status" value="1"/>
</dbReference>
<name>A0A7X2M120_9BACI</name>
<dbReference type="InterPro" id="IPR007627">
    <property type="entry name" value="RNA_pol_sigma70_r2"/>
</dbReference>
<feature type="domain" description="RNA polymerase sigma factor 70 region 4 type 2" evidence="8">
    <location>
        <begin position="117"/>
        <end position="167"/>
    </location>
</feature>
<dbReference type="SUPFAM" id="SSF88946">
    <property type="entry name" value="Sigma2 domain of RNA polymerase sigma factors"/>
    <property type="match status" value="1"/>
</dbReference>
<dbReference type="GO" id="GO:0016987">
    <property type="term" value="F:sigma factor activity"/>
    <property type="evidence" value="ECO:0007669"/>
    <property type="project" value="UniProtKB-KW"/>
</dbReference>
<keyword evidence="10" id="KW-1185">Reference proteome</keyword>
<keyword evidence="4 6" id="KW-0238">DNA-binding</keyword>
<protein>
    <recommendedName>
        <fullName evidence="6">RNA polymerase sigma factor</fullName>
    </recommendedName>
</protein>
<evidence type="ECO:0000256" key="3">
    <source>
        <dbReference type="ARBA" id="ARBA00023082"/>
    </source>
</evidence>
<evidence type="ECO:0000313" key="10">
    <source>
        <dbReference type="Proteomes" id="UP000448867"/>
    </source>
</evidence>
<evidence type="ECO:0000256" key="1">
    <source>
        <dbReference type="ARBA" id="ARBA00010641"/>
    </source>
</evidence>
<dbReference type="Proteomes" id="UP000448867">
    <property type="component" value="Unassembled WGS sequence"/>
</dbReference>
<dbReference type="Pfam" id="PF04542">
    <property type="entry name" value="Sigma70_r2"/>
    <property type="match status" value="1"/>
</dbReference>
<comment type="caution">
    <text evidence="9">The sequence shown here is derived from an EMBL/GenBank/DDBJ whole genome shotgun (WGS) entry which is preliminary data.</text>
</comment>
<dbReference type="SUPFAM" id="SSF88659">
    <property type="entry name" value="Sigma3 and sigma4 domains of RNA polymerase sigma factors"/>
    <property type="match status" value="1"/>
</dbReference>
<dbReference type="InterPro" id="IPR014284">
    <property type="entry name" value="RNA_pol_sigma-70_dom"/>
</dbReference>
<dbReference type="InterPro" id="IPR039425">
    <property type="entry name" value="RNA_pol_sigma-70-like"/>
</dbReference>
<evidence type="ECO:0000256" key="6">
    <source>
        <dbReference type="RuleBase" id="RU000716"/>
    </source>
</evidence>
<dbReference type="Gene3D" id="1.10.1740.10">
    <property type="match status" value="1"/>
</dbReference>
<dbReference type="InterPro" id="IPR036388">
    <property type="entry name" value="WH-like_DNA-bd_sf"/>
</dbReference>
<feature type="domain" description="RNA polymerase sigma-70 region 2" evidence="7">
    <location>
        <begin position="21"/>
        <end position="86"/>
    </location>
</feature>
<dbReference type="RefSeq" id="WP_154309052.1">
    <property type="nucleotide sequence ID" value="NZ_WKKI01000038.1"/>
</dbReference>
<evidence type="ECO:0000256" key="4">
    <source>
        <dbReference type="ARBA" id="ARBA00023125"/>
    </source>
</evidence>
<comment type="similarity">
    <text evidence="1 6">Belongs to the sigma-70 factor family. ECF subfamily.</text>
</comment>
<dbReference type="InterPro" id="IPR013325">
    <property type="entry name" value="RNA_pol_sigma_r2"/>
</dbReference>
<keyword evidence="2 6" id="KW-0805">Transcription regulation</keyword>
<keyword evidence="3 6" id="KW-0731">Sigma factor</keyword>
<dbReference type="PANTHER" id="PTHR43133">
    <property type="entry name" value="RNA POLYMERASE ECF-TYPE SIGMA FACTO"/>
    <property type="match status" value="1"/>
</dbReference>
<dbReference type="GO" id="GO:0006950">
    <property type="term" value="P:response to stress"/>
    <property type="evidence" value="ECO:0007669"/>
    <property type="project" value="UniProtKB-ARBA"/>
</dbReference>
<dbReference type="InterPro" id="IPR000838">
    <property type="entry name" value="RNA_pol_sigma70_ECF_CS"/>
</dbReference>
<sequence>MTEEELIRKAQAGNTAAFGQLAQRYYPVVERFAYQPGNSPNEIEDITQEVFIRVYRFLDQFSKAKFSTWLYKITLNVTRDYSRKKSSDLRKVLKFKKEAQEFIPGAEGQLLRNEEDQNLHLCLQKLNQKYRIPIILYYFHERKYEEIAEIMGVSLSTVKTRLLRGKSLLKKALEELEEKEGQKNG</sequence>
<dbReference type="EMBL" id="WKKI01000038">
    <property type="protein sequence ID" value="MRX73594.1"/>
    <property type="molecule type" value="Genomic_DNA"/>
</dbReference>
<organism evidence="9 10">
    <name type="scientific">Metabacillus lacus</name>
    <dbReference type="NCBI Taxonomy" id="1983721"/>
    <lineage>
        <taxon>Bacteria</taxon>
        <taxon>Bacillati</taxon>
        <taxon>Bacillota</taxon>
        <taxon>Bacilli</taxon>
        <taxon>Bacillales</taxon>
        <taxon>Bacillaceae</taxon>
        <taxon>Metabacillus</taxon>
    </lineage>
</organism>
<evidence type="ECO:0000256" key="2">
    <source>
        <dbReference type="ARBA" id="ARBA00023015"/>
    </source>
</evidence>
<dbReference type="InterPro" id="IPR013324">
    <property type="entry name" value="RNA_pol_sigma_r3/r4-like"/>
</dbReference>
<evidence type="ECO:0000256" key="5">
    <source>
        <dbReference type="ARBA" id="ARBA00023163"/>
    </source>
</evidence>
<proteinExistence type="inferred from homology"/>
<dbReference type="Pfam" id="PF08281">
    <property type="entry name" value="Sigma70_r4_2"/>
    <property type="match status" value="1"/>
</dbReference>
<dbReference type="GO" id="GO:0006352">
    <property type="term" value="P:DNA-templated transcription initiation"/>
    <property type="evidence" value="ECO:0007669"/>
    <property type="project" value="InterPro"/>
</dbReference>
<dbReference type="AlphaFoldDB" id="A0A7X2M120"/>
<keyword evidence="5 6" id="KW-0804">Transcription</keyword>
<dbReference type="PROSITE" id="PS01063">
    <property type="entry name" value="SIGMA70_ECF"/>
    <property type="match status" value="1"/>
</dbReference>
<evidence type="ECO:0000259" key="7">
    <source>
        <dbReference type="Pfam" id="PF04542"/>
    </source>
</evidence>
<dbReference type="InterPro" id="IPR013249">
    <property type="entry name" value="RNA_pol_sigma70_r4_t2"/>
</dbReference>
<dbReference type="CDD" id="cd06171">
    <property type="entry name" value="Sigma70_r4"/>
    <property type="match status" value="1"/>
</dbReference>
<evidence type="ECO:0000313" key="9">
    <source>
        <dbReference type="EMBL" id="MRX73594.1"/>
    </source>
</evidence>
<evidence type="ECO:0000259" key="8">
    <source>
        <dbReference type="Pfam" id="PF08281"/>
    </source>
</evidence>
<reference evidence="9 10" key="1">
    <citation type="submission" date="2019-11" db="EMBL/GenBank/DDBJ databases">
        <title>Bacillus lacus genome.</title>
        <authorList>
            <person name="Allen C.J."/>
            <person name="Newman J.D."/>
        </authorList>
    </citation>
    <scope>NUCLEOTIDE SEQUENCE [LARGE SCALE GENOMIC DNA]</scope>
    <source>
        <strain evidence="9 10">KCTC 33946</strain>
    </source>
</reference>
<dbReference type="Gene3D" id="1.10.10.10">
    <property type="entry name" value="Winged helix-like DNA-binding domain superfamily/Winged helix DNA-binding domain"/>
    <property type="match status" value="1"/>
</dbReference>
<dbReference type="PANTHER" id="PTHR43133:SF51">
    <property type="entry name" value="RNA POLYMERASE SIGMA FACTOR"/>
    <property type="match status" value="1"/>
</dbReference>
<accession>A0A7X2M120</accession>
<dbReference type="OrthoDB" id="9784984at2"/>
<gene>
    <name evidence="9" type="ORF">GJU40_15725</name>
</gene>
<dbReference type="GO" id="GO:0003677">
    <property type="term" value="F:DNA binding"/>
    <property type="evidence" value="ECO:0007669"/>
    <property type="project" value="UniProtKB-KW"/>
</dbReference>